<name>A0A518CKE6_9PLAN</name>
<feature type="domain" description="CARDB" evidence="3">
    <location>
        <begin position="265"/>
        <end position="334"/>
    </location>
</feature>
<feature type="domain" description="VWFA" evidence="4">
    <location>
        <begin position="102"/>
        <end position="213"/>
    </location>
</feature>
<dbReference type="Pfam" id="PF13519">
    <property type="entry name" value="VWA_2"/>
    <property type="match status" value="1"/>
</dbReference>
<dbReference type="InterPro" id="IPR011933">
    <property type="entry name" value="Double_TM_dom"/>
</dbReference>
<dbReference type="SUPFAM" id="SSF53300">
    <property type="entry name" value="vWA-like"/>
    <property type="match status" value="1"/>
</dbReference>
<dbReference type="AlphaFoldDB" id="A0A518CKE6"/>
<protein>
    <recommendedName>
        <fullName evidence="7">Aerotolerance regulator N-terminal domain-containing protein</fullName>
    </recommendedName>
</protein>
<dbReference type="InterPro" id="IPR024163">
    <property type="entry name" value="Aerotolerance_reg_N"/>
</dbReference>
<evidence type="ECO:0000313" key="6">
    <source>
        <dbReference type="Proteomes" id="UP000317178"/>
    </source>
</evidence>
<dbReference type="InterPro" id="IPR002035">
    <property type="entry name" value="VWF_A"/>
</dbReference>
<evidence type="ECO:0000259" key="3">
    <source>
        <dbReference type="Pfam" id="PF07705"/>
    </source>
</evidence>
<evidence type="ECO:0000259" key="2">
    <source>
        <dbReference type="Pfam" id="PF07584"/>
    </source>
</evidence>
<keyword evidence="1" id="KW-0472">Membrane</keyword>
<dbReference type="InterPro" id="IPR029062">
    <property type="entry name" value="Class_I_gatase-like"/>
</dbReference>
<dbReference type="NCBIfam" id="TIGR02226">
    <property type="entry name" value="two_anch"/>
    <property type="match status" value="1"/>
</dbReference>
<dbReference type="PANTHER" id="PTHR37464:SF1">
    <property type="entry name" value="BLL2463 PROTEIN"/>
    <property type="match status" value="1"/>
</dbReference>
<organism evidence="5 6">
    <name type="scientific">Polystyrenella longa</name>
    <dbReference type="NCBI Taxonomy" id="2528007"/>
    <lineage>
        <taxon>Bacteria</taxon>
        <taxon>Pseudomonadati</taxon>
        <taxon>Planctomycetota</taxon>
        <taxon>Planctomycetia</taxon>
        <taxon>Planctomycetales</taxon>
        <taxon>Planctomycetaceae</taxon>
        <taxon>Polystyrenella</taxon>
    </lineage>
</organism>
<dbReference type="InterPro" id="IPR013783">
    <property type="entry name" value="Ig-like_fold"/>
</dbReference>
<dbReference type="SUPFAM" id="SSF52317">
    <property type="entry name" value="Class I glutamine amidotransferase-like"/>
    <property type="match status" value="1"/>
</dbReference>
<accession>A0A518CKE6</accession>
<feature type="domain" description="Aerotolerance regulator N-terminal" evidence="2">
    <location>
        <begin position="8"/>
        <end position="83"/>
    </location>
</feature>
<dbReference type="OrthoDB" id="237862at2"/>
<dbReference type="InterPro" id="IPR011635">
    <property type="entry name" value="CARDB"/>
</dbReference>
<dbReference type="Pfam" id="PF07584">
    <property type="entry name" value="BatA"/>
    <property type="match status" value="1"/>
</dbReference>
<gene>
    <name evidence="5" type="ORF">Pla110_14100</name>
</gene>
<dbReference type="Proteomes" id="UP000317178">
    <property type="component" value="Chromosome"/>
</dbReference>
<dbReference type="Gene3D" id="3.40.50.410">
    <property type="entry name" value="von Willebrand factor, type A domain"/>
    <property type="match status" value="1"/>
</dbReference>
<sequence length="767" mass="86524">MMSWLAQHFFNPSFVLPWGALLLAIPIIIHLINRMRYRRVRFAAMEFLLQSQKKNRRRLLLEQLLLLLLRIIVVCLLIALIARLVIDPSEMALFQGAQSHHVVLLDDSGSMREQLQEEDAFQAGLEVVRELAAEGGKRPNTIQLSLLRLSNPQQPIFYKQTLNDAFLNELETRLENLKSGYGSPDLRASLEAAWELFQQEKGMQQHLHFISDFREADWATPQPLAEQFEKLNSADVSINLIRTTNSRQDNLALTGFEGDVHIAAAGVPVRLKTTVQNFGETVARNVRLTVFADGEKLPMSLELEQINAGEAQVKEFDVTLPEAGKHQLEVRLEEDILSADNRRYLALDLSQRVSVLIIDGSPSQMGAEYVADSLAADSNLTGIDVRLETPEFLRLETLDRFSCIYLLDVGELSLDAVAALRKYVEQGGGLAWFLGQSVNPVFYNDKLSSNNLSNGEPILFPVPLEPTSENLVELDFDQFDEQNIADLQFDPHPIFKVMEGQDNPFVDMVRVETYFPVLLGWDAQDAESTEGVQVIARLRNGAPFALEHQLSAESGKIVTFLSTAGPEWNNWALNPSYVIFQLELQKYIARQQSEFASREVGEPIDLDLPAVDYMEQIDILVPEETGKRRTRLQAVARSGSENGDAEGTATGSDLLLSAQFKETASPGVYQVELLTQNQTKEERWLAYNVPEKESRLDIMETAKLFSASGEYDNIRIHEPGELQGLKEEEAGQDIRKFLLIALLIFLLLEQWMAYHMSYHPQAVKQTR</sequence>
<feature type="transmembrane region" description="Helical" evidence="1">
    <location>
        <begin position="64"/>
        <end position="86"/>
    </location>
</feature>
<keyword evidence="1" id="KW-0812">Transmembrane</keyword>
<evidence type="ECO:0008006" key="7">
    <source>
        <dbReference type="Google" id="ProtNLM"/>
    </source>
</evidence>
<dbReference type="RefSeq" id="WP_144994508.1">
    <property type="nucleotide sequence ID" value="NZ_CP036281.1"/>
</dbReference>
<feature type="transmembrane region" description="Helical" evidence="1">
    <location>
        <begin position="12"/>
        <end position="32"/>
    </location>
</feature>
<evidence type="ECO:0000256" key="1">
    <source>
        <dbReference type="SAM" id="Phobius"/>
    </source>
</evidence>
<dbReference type="InterPro" id="IPR036465">
    <property type="entry name" value="vWFA_dom_sf"/>
</dbReference>
<dbReference type="KEGG" id="plon:Pla110_14100"/>
<proteinExistence type="predicted"/>
<keyword evidence="6" id="KW-1185">Reference proteome</keyword>
<keyword evidence="1" id="KW-1133">Transmembrane helix</keyword>
<dbReference type="Pfam" id="PF07705">
    <property type="entry name" value="CARDB"/>
    <property type="match status" value="1"/>
</dbReference>
<dbReference type="Gene3D" id="2.60.40.10">
    <property type="entry name" value="Immunoglobulins"/>
    <property type="match status" value="1"/>
</dbReference>
<evidence type="ECO:0000259" key="4">
    <source>
        <dbReference type="Pfam" id="PF13519"/>
    </source>
</evidence>
<reference evidence="5 6" key="1">
    <citation type="submission" date="2019-02" db="EMBL/GenBank/DDBJ databases">
        <title>Deep-cultivation of Planctomycetes and their phenomic and genomic characterization uncovers novel biology.</title>
        <authorList>
            <person name="Wiegand S."/>
            <person name="Jogler M."/>
            <person name="Boedeker C."/>
            <person name="Pinto D."/>
            <person name="Vollmers J."/>
            <person name="Rivas-Marin E."/>
            <person name="Kohn T."/>
            <person name="Peeters S.H."/>
            <person name="Heuer A."/>
            <person name="Rast P."/>
            <person name="Oberbeckmann S."/>
            <person name="Bunk B."/>
            <person name="Jeske O."/>
            <person name="Meyerdierks A."/>
            <person name="Storesund J.E."/>
            <person name="Kallscheuer N."/>
            <person name="Luecker S."/>
            <person name="Lage O.M."/>
            <person name="Pohl T."/>
            <person name="Merkel B.J."/>
            <person name="Hornburger P."/>
            <person name="Mueller R.-W."/>
            <person name="Bruemmer F."/>
            <person name="Labrenz M."/>
            <person name="Spormann A.M."/>
            <person name="Op den Camp H."/>
            <person name="Overmann J."/>
            <person name="Amann R."/>
            <person name="Jetten M.S.M."/>
            <person name="Mascher T."/>
            <person name="Medema M.H."/>
            <person name="Devos D.P."/>
            <person name="Kaster A.-K."/>
            <person name="Ovreas L."/>
            <person name="Rohde M."/>
            <person name="Galperin M.Y."/>
            <person name="Jogler C."/>
        </authorList>
    </citation>
    <scope>NUCLEOTIDE SEQUENCE [LARGE SCALE GENOMIC DNA]</scope>
    <source>
        <strain evidence="5 6">Pla110</strain>
    </source>
</reference>
<dbReference type="Gene3D" id="3.40.50.880">
    <property type="match status" value="1"/>
</dbReference>
<dbReference type="EMBL" id="CP036281">
    <property type="protein sequence ID" value="QDU79696.1"/>
    <property type="molecule type" value="Genomic_DNA"/>
</dbReference>
<evidence type="ECO:0000313" key="5">
    <source>
        <dbReference type="EMBL" id="QDU79696.1"/>
    </source>
</evidence>
<dbReference type="PANTHER" id="PTHR37464">
    <property type="entry name" value="BLL2463 PROTEIN"/>
    <property type="match status" value="1"/>
</dbReference>